<protein>
    <recommendedName>
        <fullName evidence="1">UPF0340 protein GT003_29160</fullName>
    </recommendedName>
</protein>
<proteinExistence type="inferred from homology"/>
<organism evidence="2 3">
    <name type="scientific">Paenibacillus sacheonensis</name>
    <dbReference type="NCBI Taxonomy" id="742054"/>
    <lineage>
        <taxon>Bacteria</taxon>
        <taxon>Bacillati</taxon>
        <taxon>Bacillota</taxon>
        <taxon>Bacilli</taxon>
        <taxon>Bacillales</taxon>
        <taxon>Paenibacillaceae</taxon>
        <taxon>Paenibacillus</taxon>
    </lineage>
</organism>
<evidence type="ECO:0000256" key="1">
    <source>
        <dbReference type="HAMAP-Rule" id="MF_00800"/>
    </source>
</evidence>
<comment type="caution">
    <text evidence="2">The sequence shown here is derived from an EMBL/GenBank/DDBJ whole genome shotgun (WGS) entry which is preliminary data.</text>
</comment>
<accession>A0A7X4YX58</accession>
<comment type="similarity">
    <text evidence="1">Belongs to the UPF0340 family.</text>
</comment>
<dbReference type="SUPFAM" id="SSF110710">
    <property type="entry name" value="TTHA0583/YokD-like"/>
    <property type="match status" value="1"/>
</dbReference>
<dbReference type="Gene3D" id="3.40.50.10360">
    <property type="entry name" value="Hypothetical protein TT1679"/>
    <property type="match status" value="1"/>
</dbReference>
<dbReference type="HAMAP" id="MF_00800">
    <property type="entry name" value="UPF0340"/>
    <property type="match status" value="1"/>
</dbReference>
<dbReference type="EMBL" id="JAAAMU010000026">
    <property type="protein sequence ID" value="NBC73049.1"/>
    <property type="molecule type" value="Genomic_DNA"/>
</dbReference>
<sequence>MTVSHMDTEAAWQPARLTSDVETAVRELAEAGNLRQGQLLVVGVSTSEVLGQRIGTSGTLETAEAIYAGIEAVRRELGFYPVFQCCEHLNRALVIEREAAERYGLELVSAVPVRKAGGSMAAYAFRALPDACLVETVQAHAGIDIGDTFIGMHLKRVAVPVRPSVRSIGSAHLTMAFTRPKLIGGERAVYVREPEADAASGNCD</sequence>
<evidence type="ECO:0000313" key="3">
    <source>
        <dbReference type="Proteomes" id="UP000558113"/>
    </source>
</evidence>
<dbReference type="InterPro" id="IPR028345">
    <property type="entry name" value="Antibiotic_NAT-like"/>
</dbReference>
<dbReference type="RefSeq" id="WP_161704636.1">
    <property type="nucleotide sequence ID" value="NZ_JAAAMU010000026.1"/>
</dbReference>
<gene>
    <name evidence="2" type="ORF">GT003_29160</name>
</gene>
<dbReference type="NCBIfam" id="TIGR01440">
    <property type="entry name" value="TIGR01440 family protein"/>
    <property type="match status" value="1"/>
</dbReference>
<name>A0A7X4YX58_9BACL</name>
<evidence type="ECO:0000313" key="2">
    <source>
        <dbReference type="EMBL" id="NBC73049.1"/>
    </source>
</evidence>
<reference evidence="2 3" key="1">
    <citation type="submission" date="2020-01" db="EMBL/GenBank/DDBJ databases">
        <title>Paenibacillus soybeanensis sp. nov. isolated from the nodules of soybean (Glycine max(L.) Merr).</title>
        <authorList>
            <person name="Wang H."/>
        </authorList>
    </citation>
    <scope>NUCLEOTIDE SEQUENCE [LARGE SCALE GENOMIC DNA]</scope>
    <source>
        <strain evidence="2 3">DSM 23054</strain>
    </source>
</reference>
<dbReference type="AlphaFoldDB" id="A0A7X4YX58"/>
<dbReference type="Pfam" id="PF04260">
    <property type="entry name" value="DUF436"/>
    <property type="match status" value="1"/>
</dbReference>
<keyword evidence="3" id="KW-1185">Reference proteome</keyword>
<dbReference type="Proteomes" id="UP000558113">
    <property type="component" value="Unassembled WGS sequence"/>
</dbReference>
<dbReference type="OrthoDB" id="9803187at2"/>
<dbReference type="InterPro" id="IPR006340">
    <property type="entry name" value="DUF436"/>
</dbReference>
<dbReference type="PIRSF" id="PIRSF007510">
    <property type="entry name" value="UCP007510"/>
    <property type="match status" value="1"/>
</dbReference>